<evidence type="ECO:0000313" key="1">
    <source>
        <dbReference type="EMBL" id="AZE47866.1"/>
    </source>
</evidence>
<proteinExistence type="predicted"/>
<gene>
    <name evidence="1" type="ORF">C4K04_2183</name>
</gene>
<dbReference type="EMBL" id="CP027753">
    <property type="protein sequence ID" value="AZE47866.1"/>
    <property type="molecule type" value="Genomic_DNA"/>
</dbReference>
<dbReference type="PROSITE" id="PS51257">
    <property type="entry name" value="PROKAR_LIPOPROTEIN"/>
    <property type="match status" value="1"/>
</dbReference>
<dbReference type="AlphaFoldDB" id="A0A3G7TNP3"/>
<sequence length="40" mass="4328">MLLDKWLATASQSIAACGSGYRNRQASGVMIQVLEAVQIF</sequence>
<protein>
    <submittedName>
        <fullName evidence="1">Uncharacterized protein</fullName>
    </submittedName>
</protein>
<accession>A0A3G7TNP3</accession>
<evidence type="ECO:0000313" key="2">
    <source>
        <dbReference type="Proteomes" id="UP000268048"/>
    </source>
</evidence>
<reference evidence="1 2" key="1">
    <citation type="submission" date="2018-03" db="EMBL/GenBank/DDBJ databases">
        <title>Diversity of phytobeneficial traits revealed by whole-genome analysis of worldwide-isolated phenazine-producing Pseudomonas spp.</title>
        <authorList>
            <person name="Biessy A."/>
            <person name="Novinscak A."/>
            <person name="Blom J."/>
            <person name="Leger G."/>
            <person name="Thomashow L.S."/>
            <person name="Cazorla F.M."/>
            <person name="Josic D."/>
            <person name="Filion M."/>
        </authorList>
    </citation>
    <scope>NUCLEOTIDE SEQUENCE [LARGE SCALE GENOMIC DNA]</scope>
    <source>
        <strain evidence="1 2">B25</strain>
    </source>
</reference>
<organism evidence="1 2">
    <name type="scientific">Pseudomonas chlororaphis</name>
    <dbReference type="NCBI Taxonomy" id="587753"/>
    <lineage>
        <taxon>Bacteria</taxon>
        <taxon>Pseudomonadati</taxon>
        <taxon>Pseudomonadota</taxon>
        <taxon>Gammaproteobacteria</taxon>
        <taxon>Pseudomonadales</taxon>
        <taxon>Pseudomonadaceae</taxon>
        <taxon>Pseudomonas</taxon>
    </lineage>
</organism>
<name>A0A3G7TNP3_9PSED</name>
<dbReference type="Proteomes" id="UP000268048">
    <property type="component" value="Chromosome"/>
</dbReference>